<keyword evidence="4" id="KW-0732">Signal</keyword>
<comment type="subcellular location">
    <subcellularLocation>
        <location evidence="1">Secreted</location>
    </subcellularLocation>
</comment>
<feature type="chain" id="PRO_5020295251" description="Calcium-binding protein" evidence="4">
    <location>
        <begin position="25"/>
        <end position="405"/>
    </location>
</feature>
<dbReference type="Pfam" id="PF00353">
    <property type="entry name" value="HemolysinCabind"/>
    <property type="match status" value="2"/>
</dbReference>
<evidence type="ECO:0000256" key="4">
    <source>
        <dbReference type="SAM" id="SignalP"/>
    </source>
</evidence>
<evidence type="ECO:0000256" key="1">
    <source>
        <dbReference type="ARBA" id="ARBA00004613"/>
    </source>
</evidence>
<dbReference type="Gene3D" id="2.160.20.160">
    <property type="match status" value="1"/>
</dbReference>
<comment type="caution">
    <text evidence="5">The sequence shown here is derived from an EMBL/GenBank/DDBJ whole genome shotgun (WGS) entry which is preliminary data.</text>
</comment>
<dbReference type="PRINTS" id="PR00313">
    <property type="entry name" value="CABNDNGRPT"/>
</dbReference>
<dbReference type="InterPro" id="IPR018511">
    <property type="entry name" value="Hemolysin-typ_Ca-bd_CS"/>
</dbReference>
<evidence type="ECO:0008006" key="7">
    <source>
        <dbReference type="Google" id="ProtNLM"/>
    </source>
</evidence>
<sequence length="405" mass="41332">MRRTTSLTAAAALGAALVVPASLAATASAAGETCRGAAATIIGTPDAPLNGTEGPDVVVTNGATDVRTLGGDDVVCVTGKMQYWILVDTGGGDDLVDGTTSPEQAVFATLGSGADIFLGGSADDRVTVDYPDPASATPDVISAAGGSDGLFVTTGPGAAAIDNVAGRLTSDGQVRATWTGLEEFWLGHSKEARPLTFLGSDADELVVDQTAVPTPVAIDLGDGDDSYRAGLGPAQGSRIDGGPGRDLLAVSSEDTDLALDLERRRLLVDVASPYRVPVTGFEDAEVAAPRVVLTGTSGGNTLRYLACRAVVQAHQGADVVRRATFDAVFETTFDCRPTARIDGGPGNDRLSGTRGEDTIFGDAGHDVLLGDRGDDTLVGGRGRDRADGGPGRDRCVAEKMVGCER</sequence>
<dbReference type="InterPro" id="IPR050557">
    <property type="entry name" value="RTX_toxin/Mannuronan_C5-epim"/>
</dbReference>
<dbReference type="InterPro" id="IPR001343">
    <property type="entry name" value="Hemolysn_Ca-bd"/>
</dbReference>
<feature type="signal peptide" evidence="4">
    <location>
        <begin position="1"/>
        <end position="24"/>
    </location>
</feature>
<protein>
    <recommendedName>
        <fullName evidence="7">Calcium-binding protein</fullName>
    </recommendedName>
</protein>
<feature type="region of interest" description="Disordered" evidence="3">
    <location>
        <begin position="371"/>
        <end position="392"/>
    </location>
</feature>
<name>A0A4Q2RX10_9ACTN</name>
<dbReference type="PANTHER" id="PTHR38340">
    <property type="entry name" value="S-LAYER PROTEIN"/>
    <property type="match status" value="1"/>
</dbReference>
<dbReference type="GO" id="GO:0005509">
    <property type="term" value="F:calcium ion binding"/>
    <property type="evidence" value="ECO:0007669"/>
    <property type="project" value="InterPro"/>
</dbReference>
<organism evidence="5 6">
    <name type="scientific">Nocardioides oleivorans</name>
    <dbReference type="NCBI Taxonomy" id="273676"/>
    <lineage>
        <taxon>Bacteria</taxon>
        <taxon>Bacillati</taxon>
        <taxon>Actinomycetota</taxon>
        <taxon>Actinomycetes</taxon>
        <taxon>Propionibacteriales</taxon>
        <taxon>Nocardioidaceae</taxon>
        <taxon>Nocardioides</taxon>
    </lineage>
</organism>
<dbReference type="AlphaFoldDB" id="A0A4Q2RX10"/>
<dbReference type="Proteomes" id="UP000294071">
    <property type="component" value="Unassembled WGS sequence"/>
</dbReference>
<dbReference type="OrthoDB" id="3788318at2"/>
<dbReference type="PROSITE" id="PS00330">
    <property type="entry name" value="HEMOLYSIN_CALCIUM"/>
    <property type="match status" value="1"/>
</dbReference>
<dbReference type="InterPro" id="IPR011049">
    <property type="entry name" value="Serralysin-like_metalloprot_C"/>
</dbReference>
<dbReference type="GO" id="GO:0005576">
    <property type="term" value="C:extracellular region"/>
    <property type="evidence" value="ECO:0007669"/>
    <property type="project" value="UniProtKB-SubCell"/>
</dbReference>
<evidence type="ECO:0000256" key="2">
    <source>
        <dbReference type="ARBA" id="ARBA00022525"/>
    </source>
</evidence>
<keyword evidence="2" id="KW-0964">Secreted</keyword>
<dbReference type="EMBL" id="SDWT01000001">
    <property type="protein sequence ID" value="RYB93771.1"/>
    <property type="molecule type" value="Genomic_DNA"/>
</dbReference>
<evidence type="ECO:0000313" key="5">
    <source>
        <dbReference type="EMBL" id="RYB93771.1"/>
    </source>
</evidence>
<dbReference type="PANTHER" id="PTHR38340:SF1">
    <property type="entry name" value="S-LAYER PROTEIN"/>
    <property type="match status" value="1"/>
</dbReference>
<dbReference type="Gene3D" id="2.150.10.10">
    <property type="entry name" value="Serralysin-like metalloprotease, C-terminal"/>
    <property type="match status" value="1"/>
</dbReference>
<dbReference type="RefSeq" id="WP_129399129.1">
    <property type="nucleotide sequence ID" value="NZ_SDWT01000001.1"/>
</dbReference>
<accession>A0A4Q2RX10</accession>
<evidence type="ECO:0000256" key="3">
    <source>
        <dbReference type="SAM" id="MobiDB-lite"/>
    </source>
</evidence>
<proteinExistence type="predicted"/>
<dbReference type="SUPFAM" id="SSF51120">
    <property type="entry name" value="beta-Roll"/>
    <property type="match status" value="2"/>
</dbReference>
<gene>
    <name evidence="5" type="ORF">EUA93_04990</name>
</gene>
<reference evidence="5 6" key="1">
    <citation type="submission" date="2019-01" db="EMBL/GenBank/DDBJ databases">
        <title>Novel species of Nocardioides.</title>
        <authorList>
            <person name="Liu Q."/>
            <person name="Xin Y.-H."/>
        </authorList>
    </citation>
    <scope>NUCLEOTIDE SEQUENCE [LARGE SCALE GENOMIC DNA]</scope>
    <source>
        <strain evidence="5 6">CGMCC 4.6882</strain>
    </source>
</reference>
<keyword evidence="6" id="KW-1185">Reference proteome</keyword>
<feature type="region of interest" description="Disordered" evidence="3">
    <location>
        <begin position="223"/>
        <end position="244"/>
    </location>
</feature>
<evidence type="ECO:0000313" key="6">
    <source>
        <dbReference type="Proteomes" id="UP000294071"/>
    </source>
</evidence>